<dbReference type="InterPro" id="IPR048394">
    <property type="entry name" value="FakA-like_M"/>
</dbReference>
<dbReference type="PANTHER" id="PTHR33434:SF4">
    <property type="entry name" value="PHOSPHATASE PROTEIN"/>
    <property type="match status" value="1"/>
</dbReference>
<evidence type="ECO:0000313" key="3">
    <source>
        <dbReference type="Proteomes" id="UP000256253"/>
    </source>
</evidence>
<accession>A0A3D9UMU1</accession>
<dbReference type="AlphaFoldDB" id="A0A3D9UMU1"/>
<sequence>MVLDVLDLDALRRWVVAARSDLATYAERINNLNVFPVPDADTGTNLLMTVDGAMGSLTFSQPADLGRAAADLAQATLMAARGNSGVIISQIARGVAEVLVESPDQQLTASGLADALQRATNYAWRSVSSPVEGTILTVAGAAADGAAMHADGSLLEVVVAAVEAAEVALVNTTEQLESLRQAGVVDAGGAGLVIVLQSLRRVVESGGGPVRPLTEPPAWLTKEAAVLTTDCGDDDEDGDGPGYEVMYMLSDTDEQRIARLRGILDRLGDSLVIAGGPQTWSVHVHVDDVTGALNAGADAGRPHRFQITRFADEIAARHPVAVSKQTRTLVVAVTESPGLSDLARAEERMVVAGDAGRIARSSAVRAIRETQLDDVLLIADSSRSSGTADLLEKALRDKGVRVLRPGASGPVEFISALAVAHPEQSAQEMLGSVDDALIDLSTGLLTIAAEEFETAEGTCPKGGVVGRIDGEVIAVGTEALPVAAEVVETLVSERDCEMVTLVAGERAPDTLADTLRTSLGRAHPDLEVTIVAGGGPYVLAVGVE</sequence>
<dbReference type="Gene3D" id="1.25.40.340">
    <property type="match status" value="1"/>
</dbReference>
<dbReference type="InterPro" id="IPR033470">
    <property type="entry name" value="FakA-like_C"/>
</dbReference>
<evidence type="ECO:0000313" key="2">
    <source>
        <dbReference type="EMBL" id="REF30606.1"/>
    </source>
</evidence>
<comment type="caution">
    <text evidence="2">The sequence shown here is derived from an EMBL/GenBank/DDBJ whole genome shotgun (WGS) entry which is preliminary data.</text>
</comment>
<proteinExistence type="predicted"/>
<dbReference type="InterPro" id="IPR004007">
    <property type="entry name" value="DhaL_dom"/>
</dbReference>
<organism evidence="2 3">
    <name type="scientific">Calidifontibacter indicus</name>
    <dbReference type="NCBI Taxonomy" id="419650"/>
    <lineage>
        <taxon>Bacteria</taxon>
        <taxon>Bacillati</taxon>
        <taxon>Actinomycetota</taxon>
        <taxon>Actinomycetes</taxon>
        <taxon>Micrococcales</taxon>
        <taxon>Dermacoccaceae</taxon>
        <taxon>Calidifontibacter</taxon>
    </lineage>
</organism>
<keyword evidence="3" id="KW-1185">Reference proteome</keyword>
<name>A0A3D9UMU1_9MICO</name>
<gene>
    <name evidence="2" type="ORF">DFJ65_1621</name>
</gene>
<dbReference type="EMBL" id="QTUA01000001">
    <property type="protein sequence ID" value="REF30606.1"/>
    <property type="molecule type" value="Genomic_DNA"/>
</dbReference>
<dbReference type="PROSITE" id="PS51480">
    <property type="entry name" value="DHAL"/>
    <property type="match status" value="1"/>
</dbReference>
<dbReference type="GO" id="GO:0006071">
    <property type="term" value="P:glycerol metabolic process"/>
    <property type="evidence" value="ECO:0007669"/>
    <property type="project" value="InterPro"/>
</dbReference>
<dbReference type="Pfam" id="PF21645">
    <property type="entry name" value="FakA-like_M"/>
    <property type="match status" value="1"/>
</dbReference>
<dbReference type="SMART" id="SM01120">
    <property type="entry name" value="Dak2"/>
    <property type="match status" value="1"/>
</dbReference>
<dbReference type="Proteomes" id="UP000256253">
    <property type="component" value="Unassembled WGS sequence"/>
</dbReference>
<dbReference type="InterPro" id="IPR050270">
    <property type="entry name" value="DegV_domain_contain"/>
</dbReference>
<dbReference type="InterPro" id="IPR036117">
    <property type="entry name" value="DhaL_dom_sf"/>
</dbReference>
<protein>
    <recommendedName>
        <fullName evidence="1">DhaL domain-containing protein</fullName>
    </recommendedName>
</protein>
<dbReference type="GO" id="GO:0004371">
    <property type="term" value="F:glycerone kinase activity"/>
    <property type="evidence" value="ECO:0007669"/>
    <property type="project" value="InterPro"/>
</dbReference>
<dbReference type="SMART" id="SM01121">
    <property type="entry name" value="Dak1_2"/>
    <property type="match status" value="1"/>
</dbReference>
<feature type="domain" description="DhaL" evidence="1">
    <location>
        <begin position="9"/>
        <end position="201"/>
    </location>
</feature>
<dbReference type="RefSeq" id="WP_115922573.1">
    <property type="nucleotide sequence ID" value="NZ_QTUA01000001.1"/>
</dbReference>
<dbReference type="PANTHER" id="PTHR33434">
    <property type="entry name" value="DEGV DOMAIN-CONTAINING PROTEIN DR_1986-RELATED"/>
    <property type="match status" value="1"/>
</dbReference>
<dbReference type="OrthoDB" id="9760324at2"/>
<dbReference type="SUPFAM" id="SSF101473">
    <property type="entry name" value="DhaL-like"/>
    <property type="match status" value="1"/>
</dbReference>
<reference evidence="2 3" key="1">
    <citation type="submission" date="2018-08" db="EMBL/GenBank/DDBJ databases">
        <title>Sequencing the genomes of 1000 actinobacteria strains.</title>
        <authorList>
            <person name="Klenk H.-P."/>
        </authorList>
    </citation>
    <scope>NUCLEOTIDE SEQUENCE [LARGE SCALE GENOMIC DNA]</scope>
    <source>
        <strain evidence="2 3">DSM 22967</strain>
    </source>
</reference>
<dbReference type="Pfam" id="PF13684">
    <property type="entry name" value="FakA-like_C"/>
    <property type="match status" value="1"/>
</dbReference>
<dbReference type="Pfam" id="PF02734">
    <property type="entry name" value="Dak2"/>
    <property type="match status" value="1"/>
</dbReference>
<evidence type="ECO:0000259" key="1">
    <source>
        <dbReference type="PROSITE" id="PS51480"/>
    </source>
</evidence>